<gene>
    <name evidence="3" type="ORF">APZ42_022429</name>
</gene>
<evidence type="ECO:0000256" key="1">
    <source>
        <dbReference type="SAM" id="MobiDB-lite"/>
    </source>
</evidence>
<dbReference type="AlphaFoldDB" id="A0A164VHL6"/>
<evidence type="ECO:0000313" key="3">
    <source>
        <dbReference type="EMBL" id="KZS12329.1"/>
    </source>
</evidence>
<organism evidence="3 4">
    <name type="scientific">Daphnia magna</name>
    <dbReference type="NCBI Taxonomy" id="35525"/>
    <lineage>
        <taxon>Eukaryota</taxon>
        <taxon>Metazoa</taxon>
        <taxon>Ecdysozoa</taxon>
        <taxon>Arthropoda</taxon>
        <taxon>Crustacea</taxon>
        <taxon>Branchiopoda</taxon>
        <taxon>Diplostraca</taxon>
        <taxon>Cladocera</taxon>
        <taxon>Anomopoda</taxon>
        <taxon>Daphniidae</taxon>
        <taxon>Daphnia</taxon>
    </lineage>
</organism>
<accession>A0A164VHL6</accession>
<reference evidence="3 4" key="1">
    <citation type="submission" date="2016-03" db="EMBL/GenBank/DDBJ databases">
        <title>EvidentialGene: Evidence-directed Construction of Genes on Genomes.</title>
        <authorList>
            <person name="Gilbert D.G."/>
            <person name="Choi J.-H."/>
            <person name="Mockaitis K."/>
            <person name="Colbourne J."/>
            <person name="Pfrender M."/>
        </authorList>
    </citation>
    <scope>NUCLEOTIDE SEQUENCE [LARGE SCALE GENOMIC DNA]</scope>
    <source>
        <strain evidence="3 4">Xinb3</strain>
        <tissue evidence="3">Complete organism</tissue>
    </source>
</reference>
<proteinExistence type="predicted"/>
<feature type="region of interest" description="Disordered" evidence="1">
    <location>
        <begin position="279"/>
        <end position="308"/>
    </location>
</feature>
<dbReference type="Proteomes" id="UP000076858">
    <property type="component" value="Unassembled WGS sequence"/>
</dbReference>
<sequence length="350" mass="38527">MKYSVMLLYTCALVAMVNGHWKNKGTGKCRVQSESKTGKSPSWEWVDCVYSNGDLIMISTTKRPTTTQKPLKIEGQFKKRGPGKCLVKSETEKTKKGNQPAWVWVDCDYSSGRPKPITSNPPVVKTTAMPTTVRPVVPVPPPVPNPVRPQIPVQIPARPPMQVPVQVRPPMQVPVQVRPPMQVPAQVRPPMQVPAQVRPPMQVPAQVRPPMQVPVHVRPPMQVPPQVRPPAQVPPQVRPSTPVYFPAWPSVQVPSRPPPVPAPFPVQSPVPAPVPPRPLITPTPTPARPPMSAPTTPRSVPVATTRKTSLTTPSNEICKGRWCWNGTIWVDKGKPSTEKTLNIFKKPTLP</sequence>
<feature type="signal peptide" evidence="2">
    <location>
        <begin position="1"/>
        <end position="19"/>
    </location>
</feature>
<feature type="compositionally biased region" description="Pro residues" evidence="1">
    <location>
        <begin position="279"/>
        <end position="292"/>
    </location>
</feature>
<evidence type="ECO:0000256" key="2">
    <source>
        <dbReference type="SAM" id="SignalP"/>
    </source>
</evidence>
<keyword evidence="4" id="KW-1185">Reference proteome</keyword>
<evidence type="ECO:0000313" key="4">
    <source>
        <dbReference type="Proteomes" id="UP000076858"/>
    </source>
</evidence>
<comment type="caution">
    <text evidence="3">The sequence shown here is derived from an EMBL/GenBank/DDBJ whole genome shotgun (WGS) entry which is preliminary data.</text>
</comment>
<feature type="chain" id="PRO_5007853911" evidence="2">
    <location>
        <begin position="20"/>
        <end position="350"/>
    </location>
</feature>
<keyword evidence="2" id="KW-0732">Signal</keyword>
<dbReference type="EMBL" id="LRGB01001361">
    <property type="protein sequence ID" value="KZS12329.1"/>
    <property type="molecule type" value="Genomic_DNA"/>
</dbReference>
<name>A0A164VHL6_9CRUS</name>
<protein>
    <submittedName>
        <fullName evidence="3">Uncharacterized protein</fullName>
    </submittedName>
</protein>
<dbReference type="OrthoDB" id="6376683at2759"/>